<reference evidence="2" key="1">
    <citation type="submission" date="2025-08" db="UniProtKB">
        <authorList>
            <consortium name="Ensembl"/>
        </authorList>
    </citation>
    <scope>IDENTIFICATION</scope>
</reference>
<evidence type="ECO:0000313" key="3">
    <source>
        <dbReference type="Proteomes" id="UP000694569"/>
    </source>
</evidence>
<dbReference type="Ensembl" id="ENSLLET00000043953.1">
    <property type="protein sequence ID" value="ENSLLEP00000042263.1"/>
    <property type="gene ID" value="ENSLLEG00000026872.1"/>
</dbReference>
<dbReference type="GeneTree" id="ENSGT00940000165408"/>
<dbReference type="PROSITE" id="PS51186">
    <property type="entry name" value="GNAT"/>
    <property type="match status" value="1"/>
</dbReference>
<name>A0A8C5QSL8_9ANUR</name>
<accession>A0A8C5QSL8</accession>
<dbReference type="AlphaFoldDB" id="A0A8C5QSL8"/>
<dbReference type="PANTHER" id="PTHR47403:SF2">
    <property type="entry name" value="N-ACETYLTRANSFERASE 16,-LIKE"/>
    <property type="match status" value="1"/>
</dbReference>
<dbReference type="GO" id="GO:0016747">
    <property type="term" value="F:acyltransferase activity, transferring groups other than amino-acyl groups"/>
    <property type="evidence" value="ECO:0007669"/>
    <property type="project" value="InterPro"/>
</dbReference>
<dbReference type="InterPro" id="IPR016181">
    <property type="entry name" value="Acyl_CoA_acyltransferase"/>
</dbReference>
<dbReference type="CDD" id="cd04301">
    <property type="entry name" value="NAT_SF"/>
    <property type="match status" value="1"/>
</dbReference>
<dbReference type="Pfam" id="PF24066">
    <property type="entry name" value="Hisat_C"/>
    <property type="match status" value="2"/>
</dbReference>
<dbReference type="Pfam" id="PF00583">
    <property type="entry name" value="Acetyltransf_1"/>
    <property type="match status" value="1"/>
</dbReference>
<evidence type="ECO:0000259" key="1">
    <source>
        <dbReference type="PROSITE" id="PS51186"/>
    </source>
</evidence>
<proteinExistence type="predicted"/>
<dbReference type="PANTHER" id="PTHR47403">
    <property type="entry name" value="LOC100145250 PROTEIN"/>
    <property type="match status" value="1"/>
</dbReference>
<keyword evidence="3" id="KW-1185">Reference proteome</keyword>
<feature type="domain" description="N-acetyltransferase" evidence="1">
    <location>
        <begin position="9"/>
        <end position="160"/>
    </location>
</feature>
<reference evidence="2" key="2">
    <citation type="submission" date="2025-09" db="UniProtKB">
        <authorList>
            <consortium name="Ensembl"/>
        </authorList>
    </citation>
    <scope>IDENTIFICATION</scope>
</reference>
<evidence type="ECO:0000313" key="2">
    <source>
        <dbReference type="Ensembl" id="ENSLLEP00000042263.1"/>
    </source>
</evidence>
<organism evidence="2 3">
    <name type="scientific">Leptobrachium leishanense</name>
    <name type="common">Leishan spiny toad</name>
    <dbReference type="NCBI Taxonomy" id="445787"/>
    <lineage>
        <taxon>Eukaryota</taxon>
        <taxon>Metazoa</taxon>
        <taxon>Chordata</taxon>
        <taxon>Craniata</taxon>
        <taxon>Vertebrata</taxon>
        <taxon>Euteleostomi</taxon>
        <taxon>Amphibia</taxon>
        <taxon>Batrachia</taxon>
        <taxon>Anura</taxon>
        <taxon>Pelobatoidea</taxon>
        <taxon>Megophryidae</taxon>
        <taxon>Leptobrachium</taxon>
    </lineage>
</organism>
<sequence>MTAALTPELQLLQATAEDYEGVVAISDGLYVGVDYLQYTYHAWLKDPQRKMFVAKSEGKVVAFGSFLLVDDGETAVLQAIHVAPWMRHSGVARIIHKFTLDNLRSDFPNVTRIHLTTMENPPANMMISHRIIHCKKQGTRIAVVSVFLSAKELEEAFRILESRIPIACKESLPPVFLDYSEVHSLFSRSLKEEDLVPERFLIQSWLPITTCKANLDLLVNGSMDNGKHCLDIDIYGTDLSCAKNHVLLQLKEAVKALPTGASIICCLYADESLWDGLTGLFDGFTPFHWCRELLVLEMHSKL</sequence>
<dbReference type="InterPro" id="IPR000182">
    <property type="entry name" value="GNAT_dom"/>
</dbReference>
<dbReference type="Gene3D" id="3.40.630.30">
    <property type="match status" value="1"/>
</dbReference>
<dbReference type="InterPro" id="IPR056483">
    <property type="entry name" value="Hisat_C"/>
</dbReference>
<protein>
    <recommendedName>
        <fullName evidence="1">N-acetyltransferase domain-containing protein</fullName>
    </recommendedName>
</protein>
<dbReference type="Proteomes" id="UP000694569">
    <property type="component" value="Unplaced"/>
</dbReference>
<dbReference type="SUPFAM" id="SSF55729">
    <property type="entry name" value="Acyl-CoA N-acyltransferases (Nat)"/>
    <property type="match status" value="1"/>
</dbReference>
<dbReference type="OrthoDB" id="8889733at2759"/>